<keyword evidence="3" id="KW-0547">Nucleotide-binding</keyword>
<dbReference type="SUPFAM" id="SSF101904">
    <property type="entry name" value="GyrA/ParC C-terminal domain-like"/>
    <property type="match status" value="1"/>
</dbReference>
<dbReference type="Gene3D" id="2.120.10.90">
    <property type="entry name" value="DNA gyrase/topoisomerase IV, subunit A, C-terminal"/>
    <property type="match status" value="1"/>
</dbReference>
<dbReference type="InterPro" id="IPR013758">
    <property type="entry name" value="Topo_IIA_A/C_ab"/>
</dbReference>
<evidence type="ECO:0000256" key="8">
    <source>
        <dbReference type="PROSITE-ProRule" id="PRU01384"/>
    </source>
</evidence>
<dbReference type="FunFam" id="2.120.10.90:FF:000007">
    <property type="entry name" value="DNA gyrase subunit A"/>
    <property type="match status" value="1"/>
</dbReference>
<dbReference type="SUPFAM" id="SSF56719">
    <property type="entry name" value="Type II DNA topoisomerase"/>
    <property type="match status" value="1"/>
</dbReference>
<evidence type="ECO:0000256" key="2">
    <source>
        <dbReference type="ARBA" id="ARBA00012895"/>
    </source>
</evidence>
<evidence type="ECO:0000256" key="5">
    <source>
        <dbReference type="ARBA" id="ARBA00023029"/>
    </source>
</evidence>
<dbReference type="InterPro" id="IPR050220">
    <property type="entry name" value="Type_II_DNA_Topoisomerases"/>
</dbReference>
<dbReference type="InterPro" id="IPR002205">
    <property type="entry name" value="Topo_IIA_dom_A"/>
</dbReference>
<dbReference type="InterPro" id="IPR006691">
    <property type="entry name" value="GyrA/parC_rep"/>
</dbReference>
<evidence type="ECO:0000256" key="6">
    <source>
        <dbReference type="ARBA" id="ARBA00023125"/>
    </source>
</evidence>
<organism evidence="11">
    <name type="scientific">Zea mays</name>
    <name type="common">Maize</name>
    <dbReference type="NCBI Taxonomy" id="4577"/>
    <lineage>
        <taxon>Eukaryota</taxon>
        <taxon>Viridiplantae</taxon>
        <taxon>Streptophyta</taxon>
        <taxon>Embryophyta</taxon>
        <taxon>Tracheophyta</taxon>
        <taxon>Spermatophyta</taxon>
        <taxon>Magnoliopsida</taxon>
        <taxon>Liliopsida</taxon>
        <taxon>Poales</taxon>
        <taxon>Poaceae</taxon>
        <taxon>PACMAD clade</taxon>
        <taxon>Panicoideae</taxon>
        <taxon>Andropogonodae</taxon>
        <taxon>Andropogoneae</taxon>
        <taxon>Tripsacinae</taxon>
        <taxon>Zea</taxon>
    </lineage>
</organism>
<keyword evidence="6 8" id="KW-0238">DNA-binding</keyword>
<evidence type="ECO:0000256" key="7">
    <source>
        <dbReference type="ARBA" id="ARBA00023235"/>
    </source>
</evidence>
<dbReference type="EC" id="5.6.2.2" evidence="2"/>
<sequence length="494" mass="54887">MSFILDLFSILDGQPKLMGLKEILQAFLDFRCSVIERRARYKLSQALERKHIVEICSKCLTCSCAEFDLSEKQAEALLDITLKKLTSLERKKFVDEAKTMSEEISKLNELLSSKKLIFQLIQQEAADLKSKFSTPRRSVIDDSISSEVDDIDIIPNEEMLLKILSEKGYAKRMNPDTFSLQHRGTIGKSVGKMRMNDSTSDFIVCQTHDHVLYFSDKGIVYSARAYKIPECTRTATGTPLVQLLPLSDGERITSIIPVSEFGENQYLVMLTVNGYIKKVPLNAFSSIRSTGIISIQLVPGDELKWVRHCGNDDLVALASQKGRVIVNSCDKLRALGRNTRGVCAMKLKEGDMMAAMDIIPATVHKMPERCNSRLRDSSPPWLLFIAESGIGKRVPLNAFRQSNFNAVGLQGYKLPADCRLAAVFVAGLSLTEDGESDEQVVLVSQSGTVNRIKVKDISIQSRRSRGVILMRLEHAGKIQSASLISAAAAEVTED</sequence>
<accession>A0A1D6GET1</accession>
<dbReference type="PANTHER" id="PTHR43493:SF5">
    <property type="entry name" value="DNA GYRASE SUBUNIT A, CHLOROPLASTIC_MITOCHONDRIAL"/>
    <property type="match status" value="1"/>
</dbReference>
<keyword evidence="7" id="KW-0413">Isomerase</keyword>
<evidence type="ECO:0000313" key="11">
    <source>
        <dbReference type="EMBL" id="AQK62084.1"/>
    </source>
</evidence>
<dbReference type="GO" id="GO:0003918">
    <property type="term" value="F:DNA topoisomerase type II (double strand cut, ATP-hydrolyzing) activity"/>
    <property type="evidence" value="ECO:0007669"/>
    <property type="project" value="UniProtKB-EC"/>
</dbReference>
<feature type="domain" description="Topo IIA-type catalytic" evidence="10">
    <location>
        <begin position="1"/>
        <end position="153"/>
    </location>
</feature>
<dbReference type="PROSITE" id="PS52040">
    <property type="entry name" value="TOPO_IIA"/>
    <property type="match status" value="1"/>
</dbReference>
<dbReference type="EMBL" id="CM000781">
    <property type="protein sequence ID" value="AQK62083.1"/>
    <property type="molecule type" value="Genomic_DNA"/>
</dbReference>
<gene>
    <name evidence="11" type="ORF">ZEAMMB73_Zm00001d013006</name>
</gene>
<keyword evidence="4" id="KW-0067">ATP-binding</keyword>
<dbReference type="GO" id="GO:0005524">
    <property type="term" value="F:ATP binding"/>
    <property type="evidence" value="ECO:0007669"/>
    <property type="project" value="UniProtKB-KW"/>
</dbReference>
<dbReference type="Pfam" id="PF00521">
    <property type="entry name" value="DNA_topoisoIV"/>
    <property type="match status" value="1"/>
</dbReference>
<dbReference type="PANTHER" id="PTHR43493">
    <property type="entry name" value="DNA GYRASE/TOPOISOMERASE SUBUNIT A"/>
    <property type="match status" value="1"/>
</dbReference>
<dbReference type="Gene3D" id="3.90.199.10">
    <property type="entry name" value="Topoisomerase II, domain 5"/>
    <property type="match status" value="1"/>
</dbReference>
<dbReference type="GO" id="GO:0003677">
    <property type="term" value="F:DNA binding"/>
    <property type="evidence" value="ECO:0007669"/>
    <property type="project" value="UniProtKB-UniRule"/>
</dbReference>
<dbReference type="ExpressionAtlas" id="A0A1D6GET1">
    <property type="expression patterns" value="baseline and differential"/>
</dbReference>
<keyword evidence="9" id="KW-0175">Coiled coil</keyword>
<dbReference type="InterPro" id="IPR035516">
    <property type="entry name" value="Gyrase/topoIV_suA_C"/>
</dbReference>
<reference evidence="11" key="1">
    <citation type="submission" date="2015-12" db="EMBL/GenBank/DDBJ databases">
        <title>Update maize B73 reference genome by single molecule sequencing technologies.</title>
        <authorList>
            <consortium name="Maize Genome Sequencing Project"/>
            <person name="Ware D."/>
        </authorList>
    </citation>
    <scope>NUCLEOTIDE SEQUENCE</scope>
    <source>
        <tissue evidence="11">Seedling</tissue>
    </source>
</reference>
<dbReference type="EMBL" id="CM000781">
    <property type="protein sequence ID" value="AQK62084.1"/>
    <property type="molecule type" value="Genomic_DNA"/>
</dbReference>
<feature type="coiled-coil region" evidence="9">
    <location>
        <begin position="71"/>
        <end position="110"/>
    </location>
</feature>
<comment type="similarity">
    <text evidence="1">Belongs to the type II topoisomerase GyrA/ParC subunit family.</text>
</comment>
<proteinExistence type="inferred from homology"/>
<keyword evidence="5" id="KW-0799">Topoisomerase</keyword>
<evidence type="ECO:0000256" key="3">
    <source>
        <dbReference type="ARBA" id="ARBA00022741"/>
    </source>
</evidence>
<dbReference type="Pfam" id="PF03989">
    <property type="entry name" value="DNA_gyraseA_C"/>
    <property type="match status" value="6"/>
</dbReference>
<dbReference type="InterPro" id="IPR013760">
    <property type="entry name" value="Topo_IIA-like_dom_sf"/>
</dbReference>
<name>A0A1D6GET1_MAIZE</name>
<dbReference type="GO" id="GO:0006265">
    <property type="term" value="P:DNA topological change"/>
    <property type="evidence" value="ECO:0007669"/>
    <property type="project" value="InterPro"/>
</dbReference>
<evidence type="ECO:0000256" key="9">
    <source>
        <dbReference type="SAM" id="Coils"/>
    </source>
</evidence>
<evidence type="ECO:0000259" key="10">
    <source>
        <dbReference type="PROSITE" id="PS52040"/>
    </source>
</evidence>
<evidence type="ECO:0000256" key="4">
    <source>
        <dbReference type="ARBA" id="ARBA00022840"/>
    </source>
</evidence>
<evidence type="ECO:0000256" key="1">
    <source>
        <dbReference type="ARBA" id="ARBA00008263"/>
    </source>
</evidence>
<protein>
    <recommendedName>
        <fullName evidence="2">DNA topoisomerase (ATP-hydrolyzing)</fullName>
        <ecNumber evidence="2">5.6.2.2</ecNumber>
    </recommendedName>
</protein>
<dbReference type="InterPro" id="IPR013757">
    <property type="entry name" value="Topo_IIA_A_a_sf"/>
</dbReference>
<dbReference type="AlphaFoldDB" id="A0A1D6GET1"/>
<dbReference type="Gene3D" id="1.10.268.10">
    <property type="entry name" value="Topoisomerase, domain 3"/>
    <property type="match status" value="2"/>
</dbReference>
<comment type="caution">
    <text evidence="8">Lacks conserved residue(s) required for the propagation of feature annotation.</text>
</comment>